<proteinExistence type="predicted"/>
<protein>
    <submittedName>
        <fullName evidence="4">Uncharacterized protein</fullName>
    </submittedName>
</protein>
<keyword evidence="1" id="KW-0677">Repeat</keyword>
<dbReference type="InterPro" id="IPR002110">
    <property type="entry name" value="Ankyrin_rpt"/>
</dbReference>
<sequence length="105" mass="11662">VAKLLIESGACIDKRDEDNYTPLLLAASHGNVKMVELLLQNGANYTVTDNNDKTVVYLAAEKNEQTVLCKLMSYPQIKKLINYSDYCGNNPIHVAAENGYLEIVQ</sequence>
<feature type="repeat" description="ANK" evidence="3">
    <location>
        <begin position="87"/>
        <end position="105"/>
    </location>
</feature>
<evidence type="ECO:0000256" key="1">
    <source>
        <dbReference type="ARBA" id="ARBA00022737"/>
    </source>
</evidence>
<dbReference type="Pfam" id="PF00023">
    <property type="entry name" value="Ank"/>
    <property type="match status" value="1"/>
</dbReference>
<dbReference type="PANTHER" id="PTHR24171:SF10">
    <property type="entry name" value="ANKYRIN REPEAT DOMAIN-CONTAINING PROTEIN 29-LIKE"/>
    <property type="match status" value="1"/>
</dbReference>
<dbReference type="PROSITE" id="PS50297">
    <property type="entry name" value="ANK_REP_REGION"/>
    <property type="match status" value="2"/>
</dbReference>
<dbReference type="PANTHER" id="PTHR24171">
    <property type="entry name" value="ANKYRIN REPEAT DOMAIN-CONTAINING PROTEIN 39-RELATED"/>
    <property type="match status" value="1"/>
</dbReference>
<feature type="repeat" description="ANK" evidence="3">
    <location>
        <begin position="18"/>
        <end position="50"/>
    </location>
</feature>
<gene>
    <name evidence="4" type="primary">ORF69857</name>
</gene>
<reference evidence="4" key="1">
    <citation type="submission" date="2014-12" db="EMBL/GenBank/DDBJ databases">
        <title>Insight into the proteome of Arion vulgaris.</title>
        <authorList>
            <person name="Aradska J."/>
            <person name="Bulat T."/>
            <person name="Smidak R."/>
            <person name="Sarate P."/>
            <person name="Gangsoo J."/>
            <person name="Sialana F."/>
            <person name="Bilban M."/>
            <person name="Lubec G."/>
        </authorList>
    </citation>
    <scope>NUCLEOTIDE SEQUENCE</scope>
    <source>
        <tissue evidence="4">Skin</tissue>
    </source>
</reference>
<accession>A0A0B6ZL10</accession>
<dbReference type="InterPro" id="IPR036770">
    <property type="entry name" value="Ankyrin_rpt-contain_sf"/>
</dbReference>
<dbReference type="Gene3D" id="1.25.40.20">
    <property type="entry name" value="Ankyrin repeat-containing domain"/>
    <property type="match status" value="1"/>
</dbReference>
<dbReference type="Pfam" id="PF12796">
    <property type="entry name" value="Ank_2"/>
    <property type="match status" value="1"/>
</dbReference>
<dbReference type="SMART" id="SM00248">
    <property type="entry name" value="ANK"/>
    <property type="match status" value="2"/>
</dbReference>
<organism evidence="4">
    <name type="scientific">Arion vulgaris</name>
    <dbReference type="NCBI Taxonomy" id="1028688"/>
    <lineage>
        <taxon>Eukaryota</taxon>
        <taxon>Metazoa</taxon>
        <taxon>Spiralia</taxon>
        <taxon>Lophotrochozoa</taxon>
        <taxon>Mollusca</taxon>
        <taxon>Gastropoda</taxon>
        <taxon>Heterobranchia</taxon>
        <taxon>Euthyneura</taxon>
        <taxon>Panpulmonata</taxon>
        <taxon>Eupulmonata</taxon>
        <taxon>Stylommatophora</taxon>
        <taxon>Helicina</taxon>
        <taxon>Arionoidea</taxon>
        <taxon>Arionidae</taxon>
        <taxon>Arion</taxon>
    </lineage>
</organism>
<evidence type="ECO:0000256" key="3">
    <source>
        <dbReference type="PROSITE-ProRule" id="PRU00023"/>
    </source>
</evidence>
<dbReference type="SUPFAM" id="SSF48403">
    <property type="entry name" value="Ankyrin repeat"/>
    <property type="match status" value="1"/>
</dbReference>
<evidence type="ECO:0000313" key="4">
    <source>
        <dbReference type="EMBL" id="CEK69329.1"/>
    </source>
</evidence>
<dbReference type="AlphaFoldDB" id="A0A0B6ZL10"/>
<dbReference type="PROSITE" id="PS50088">
    <property type="entry name" value="ANK_REPEAT"/>
    <property type="match status" value="2"/>
</dbReference>
<keyword evidence="2 3" id="KW-0040">ANK repeat</keyword>
<name>A0A0B6ZL10_9EUPU</name>
<dbReference type="EMBL" id="HACG01022464">
    <property type="protein sequence ID" value="CEK69329.1"/>
    <property type="molecule type" value="Transcribed_RNA"/>
</dbReference>
<feature type="non-terminal residue" evidence="4">
    <location>
        <position position="1"/>
    </location>
</feature>
<evidence type="ECO:0000256" key="2">
    <source>
        <dbReference type="ARBA" id="ARBA00023043"/>
    </source>
</evidence>